<dbReference type="SUPFAM" id="SSF53335">
    <property type="entry name" value="S-adenosyl-L-methionine-dependent methyltransferases"/>
    <property type="match status" value="1"/>
</dbReference>
<accession>A0A0H3A7G0</accession>
<dbReference type="InterPro" id="IPR029063">
    <property type="entry name" value="SAM-dependent_MTases_sf"/>
</dbReference>
<dbReference type="GO" id="GO:0008168">
    <property type="term" value="F:methyltransferase activity"/>
    <property type="evidence" value="ECO:0007669"/>
    <property type="project" value="UniProtKB-KW"/>
</dbReference>
<dbReference type="Pfam" id="PF13489">
    <property type="entry name" value="Methyltransf_23"/>
    <property type="match status" value="1"/>
</dbReference>
<dbReference type="PANTHER" id="PTHR43861">
    <property type="entry name" value="TRANS-ACONITATE 2-METHYLTRANSFERASE-RELATED"/>
    <property type="match status" value="1"/>
</dbReference>
<reference evidence="2" key="1">
    <citation type="journal article" date="2009" name="Environ. Microbiol.">
        <title>Contribution of mobile genetic elements to Desulfovibrio vulgaris genome plasticity.</title>
        <authorList>
            <person name="Walker C.B."/>
            <person name="Stolyar S."/>
            <person name="Chivian D."/>
            <person name="Pinel N."/>
            <person name="Gabster J.A."/>
            <person name="Dehal P.S."/>
            <person name="He Z."/>
            <person name="Yang Z.K."/>
            <person name="Yen H.C."/>
            <person name="Zhou J."/>
            <person name="Wall J.D."/>
            <person name="Hazen T.C."/>
            <person name="Arkin A.P."/>
            <person name="Stahl D.A."/>
        </authorList>
    </citation>
    <scope>NUCLEOTIDE SEQUENCE [LARGE SCALE GENOMIC DNA]</scope>
    <source>
        <strain evidence="2">DP4</strain>
    </source>
</reference>
<keyword evidence="1" id="KW-0489">Methyltransferase</keyword>
<dbReference type="Proteomes" id="UP000009173">
    <property type="component" value="Chromosome"/>
</dbReference>
<dbReference type="EMBL" id="CP000527">
    <property type="protein sequence ID" value="ABM27393.1"/>
    <property type="molecule type" value="Genomic_DNA"/>
</dbReference>
<gene>
    <name evidence="1" type="ordered locus">Dvul_0370</name>
</gene>
<dbReference type="KEGG" id="dvl:Dvul_0370"/>
<dbReference type="HOGENOM" id="CLU_723059_0_0_7"/>
<evidence type="ECO:0000313" key="1">
    <source>
        <dbReference type="EMBL" id="ABM27393.1"/>
    </source>
</evidence>
<evidence type="ECO:0000313" key="2">
    <source>
        <dbReference type="Proteomes" id="UP000009173"/>
    </source>
</evidence>
<proteinExistence type="predicted"/>
<sequence>MEIRDMSTNDDIRLLLCDPATLGEMTADGVHGRFALAGGVHNPDMFGAVEAAPGLYLLPETGWREGAALCVGEARPVGDDAGLGTTVSAAQKGAMRHRLEGAPCWKGKGYLLFCDTANDYRIIFPRPTREKLAEHYRAFESSPSLRNFNFEYHAFVLCRAIGRETLDGLDVLDVASGNGSFLSVLRGKGAHVTGFEPSESECREAAKTGLELINAPFTPAMLPEGRQYDVVIAGNIFEHVPDPVPFMERIRARLKPGGWLFFQIPNDFNDIQMKYLERSGSDAWFVAPPDHLNYWDVPQARRFVDAQGFDVVHEEAQFPIEMFLLMGMDYRKQPELGRQAHLMRCAFEDSFADDMGTLSRFYASLIGGGFGRDYVAVLRKRP</sequence>
<keyword evidence="1" id="KW-0808">Transferase</keyword>
<dbReference type="Gene3D" id="3.40.50.150">
    <property type="entry name" value="Vaccinia Virus protein VP39"/>
    <property type="match status" value="1"/>
</dbReference>
<dbReference type="GO" id="GO:0032259">
    <property type="term" value="P:methylation"/>
    <property type="evidence" value="ECO:0007669"/>
    <property type="project" value="UniProtKB-KW"/>
</dbReference>
<dbReference type="AlphaFoldDB" id="A0A0H3A7G0"/>
<dbReference type="CDD" id="cd02440">
    <property type="entry name" value="AdoMet_MTases"/>
    <property type="match status" value="1"/>
</dbReference>
<name>A0A0H3A7G0_NITV4</name>
<organism evidence="1 2">
    <name type="scientific">Nitratidesulfovibrio vulgaris (strain DP4)</name>
    <name type="common">Desulfovibrio vulgaris</name>
    <dbReference type="NCBI Taxonomy" id="391774"/>
    <lineage>
        <taxon>Bacteria</taxon>
        <taxon>Pseudomonadati</taxon>
        <taxon>Thermodesulfobacteriota</taxon>
        <taxon>Desulfovibrionia</taxon>
        <taxon>Desulfovibrionales</taxon>
        <taxon>Desulfovibrionaceae</taxon>
        <taxon>Nitratidesulfovibrio</taxon>
    </lineage>
</organism>
<protein>
    <submittedName>
        <fullName evidence="1">Methyltransferase type 12</fullName>
    </submittedName>
</protein>